<proteinExistence type="predicted"/>
<evidence type="ECO:0000313" key="2">
    <source>
        <dbReference type="EMBL" id="RIA91076.1"/>
    </source>
</evidence>
<evidence type="ECO:0008006" key="4">
    <source>
        <dbReference type="Google" id="ProtNLM"/>
    </source>
</evidence>
<comment type="caution">
    <text evidence="2">The sequence shown here is derived from an EMBL/GenBank/DDBJ whole genome shotgun (WGS) entry which is preliminary data.</text>
</comment>
<feature type="compositionally biased region" description="Low complexity" evidence="1">
    <location>
        <begin position="108"/>
        <end position="126"/>
    </location>
</feature>
<dbReference type="EMBL" id="QKYT01000163">
    <property type="protein sequence ID" value="RIA91076.1"/>
    <property type="molecule type" value="Genomic_DNA"/>
</dbReference>
<organism evidence="2 3">
    <name type="scientific">Glomus cerebriforme</name>
    <dbReference type="NCBI Taxonomy" id="658196"/>
    <lineage>
        <taxon>Eukaryota</taxon>
        <taxon>Fungi</taxon>
        <taxon>Fungi incertae sedis</taxon>
        <taxon>Mucoromycota</taxon>
        <taxon>Glomeromycotina</taxon>
        <taxon>Glomeromycetes</taxon>
        <taxon>Glomerales</taxon>
        <taxon>Glomeraceae</taxon>
        <taxon>Glomus</taxon>
    </lineage>
</organism>
<name>A0A397T2F0_9GLOM</name>
<dbReference type="SUPFAM" id="SSF56112">
    <property type="entry name" value="Protein kinase-like (PK-like)"/>
    <property type="match status" value="1"/>
</dbReference>
<dbReference type="Proteomes" id="UP000265703">
    <property type="component" value="Unassembled WGS sequence"/>
</dbReference>
<feature type="region of interest" description="Disordered" evidence="1">
    <location>
        <begin position="107"/>
        <end position="126"/>
    </location>
</feature>
<dbReference type="InterPro" id="IPR011009">
    <property type="entry name" value="Kinase-like_dom_sf"/>
</dbReference>
<evidence type="ECO:0000313" key="3">
    <source>
        <dbReference type="Proteomes" id="UP000265703"/>
    </source>
</evidence>
<evidence type="ECO:0000256" key="1">
    <source>
        <dbReference type="SAM" id="MobiDB-lite"/>
    </source>
</evidence>
<feature type="non-terminal residue" evidence="2">
    <location>
        <position position="126"/>
    </location>
</feature>
<accession>A0A397T2F0</accession>
<dbReference type="AlphaFoldDB" id="A0A397T2F0"/>
<dbReference type="OrthoDB" id="5979581at2759"/>
<reference evidence="2 3" key="1">
    <citation type="submission" date="2018-06" db="EMBL/GenBank/DDBJ databases">
        <title>Comparative genomics reveals the genomic features of Rhizophagus irregularis, R. cerebriforme, R. diaphanum and Gigaspora rosea, and their symbiotic lifestyle signature.</title>
        <authorList>
            <person name="Morin E."/>
            <person name="San Clemente H."/>
            <person name="Chen E.C.H."/>
            <person name="De La Providencia I."/>
            <person name="Hainaut M."/>
            <person name="Kuo A."/>
            <person name="Kohler A."/>
            <person name="Murat C."/>
            <person name="Tang N."/>
            <person name="Roy S."/>
            <person name="Loubradou J."/>
            <person name="Henrissat B."/>
            <person name="Grigoriev I.V."/>
            <person name="Corradi N."/>
            <person name="Roux C."/>
            <person name="Martin F.M."/>
        </authorList>
    </citation>
    <scope>NUCLEOTIDE SEQUENCE [LARGE SCALE GENOMIC DNA]</scope>
    <source>
        <strain evidence="2 3">DAOM 227022</strain>
    </source>
</reference>
<dbReference type="Gene3D" id="1.10.510.10">
    <property type="entry name" value="Transferase(Phosphotransferase) domain 1"/>
    <property type="match status" value="1"/>
</dbReference>
<sequence>MADIRMEFVMAAFNRVIALSDYNNDFNKFWYTYVGNYEHNYDLAMKIVDGVRPKITSAGDPPEYDKLMKQCWDADPLKRPIDTLSNEILKMWKDSYNEYTNEFNNIKSDNSSQISQTNSSLSSLST</sequence>
<keyword evidence="3" id="KW-1185">Reference proteome</keyword>
<protein>
    <recommendedName>
        <fullName evidence="4">Serine-threonine/tyrosine-protein kinase catalytic domain-containing protein</fullName>
    </recommendedName>
</protein>
<gene>
    <name evidence="2" type="ORF">C1645_875695</name>
</gene>